<accession>A0A2S1YMH3</accession>
<evidence type="ECO:0000259" key="2">
    <source>
        <dbReference type="Pfam" id="PF18347"/>
    </source>
</evidence>
<reference evidence="4 5" key="1">
    <citation type="submission" date="2018-05" db="EMBL/GenBank/DDBJ databases">
        <title>Genome sequencing of Flavobacterium sp. HYN0056.</title>
        <authorList>
            <person name="Yi H."/>
            <person name="Baek C."/>
        </authorList>
    </citation>
    <scope>NUCLEOTIDE SEQUENCE [LARGE SCALE GENOMIC DNA]</scope>
    <source>
        <strain evidence="4 5">HYN0056</strain>
    </source>
</reference>
<dbReference type="AlphaFoldDB" id="A0A2S1YMH3"/>
<name>A0A2S1YMH3_9FLAO</name>
<dbReference type="EMBL" id="CP029255">
    <property type="protein sequence ID" value="AWK05253.1"/>
    <property type="molecule type" value="Genomic_DNA"/>
</dbReference>
<dbReference type="OrthoDB" id="675198at2"/>
<evidence type="ECO:0000259" key="3">
    <source>
        <dbReference type="Pfam" id="PF21186"/>
    </source>
</evidence>
<dbReference type="InterPro" id="IPR049280">
    <property type="entry name" value="DUF6852"/>
</dbReference>
<dbReference type="RefSeq" id="WP_109192717.1">
    <property type="nucleotide sequence ID" value="NZ_CP029255.1"/>
</dbReference>
<keyword evidence="5" id="KW-1185">Reference proteome</keyword>
<feature type="compositionally biased region" description="Basic and acidic residues" evidence="1">
    <location>
        <begin position="133"/>
        <end position="147"/>
    </location>
</feature>
<dbReference type="Proteomes" id="UP000245250">
    <property type="component" value="Chromosome"/>
</dbReference>
<feature type="region of interest" description="Disordered" evidence="1">
    <location>
        <begin position="130"/>
        <end position="161"/>
    </location>
</feature>
<dbReference type="KEGG" id="fcr:HYN56_13820"/>
<gene>
    <name evidence="4" type="ORF">HYN56_13820</name>
</gene>
<evidence type="ECO:0000313" key="5">
    <source>
        <dbReference type="Proteomes" id="UP000245250"/>
    </source>
</evidence>
<dbReference type="Pfam" id="PF21186">
    <property type="entry name" value="DUF6852"/>
    <property type="match status" value="1"/>
</dbReference>
<dbReference type="InterPro" id="IPR041218">
    <property type="entry name" value="DUF5606"/>
</dbReference>
<protein>
    <submittedName>
        <fullName evidence="4">Uncharacterized protein</fullName>
    </submittedName>
</protein>
<dbReference type="Pfam" id="PF18347">
    <property type="entry name" value="DUF5606"/>
    <property type="match status" value="1"/>
</dbReference>
<feature type="compositionally biased region" description="Basic residues" evidence="1">
    <location>
        <begin position="148"/>
        <end position="161"/>
    </location>
</feature>
<dbReference type="Gene3D" id="1.10.10.1650">
    <property type="match status" value="1"/>
</dbReference>
<evidence type="ECO:0000256" key="1">
    <source>
        <dbReference type="SAM" id="MobiDB-lite"/>
    </source>
</evidence>
<feature type="domain" description="DUF5606" evidence="2">
    <location>
        <begin position="3"/>
        <end position="48"/>
    </location>
</feature>
<dbReference type="InterPro" id="IPR049282">
    <property type="entry name" value="BVU_3817_N_sf"/>
</dbReference>
<proteinExistence type="predicted"/>
<dbReference type="Gene3D" id="2.30.30.730">
    <property type="match status" value="1"/>
</dbReference>
<evidence type="ECO:0000313" key="4">
    <source>
        <dbReference type="EMBL" id="AWK05253.1"/>
    </source>
</evidence>
<sequence length="161" mass="17823">MNLTKILAISGKPGLYELKVQTRTGFVAESLIDGKKITVNLKSNVSLLSEISIYTYEGEKPLTEVMQQIAVKENKGQAISHKEDNATLAAYFKEILPTYDEERVYPSDIKKVLSWYNTLQAKGLVTDLAPAAEEPKEEAPVAEEKPKKAPAAKKAKAKKEE</sequence>
<dbReference type="InterPro" id="IPR049281">
    <property type="entry name" value="BVU_3817-like_C_sf"/>
</dbReference>
<organism evidence="4 5">
    <name type="scientific">Flavobacterium crocinum</name>
    <dbReference type="NCBI Taxonomy" id="2183896"/>
    <lineage>
        <taxon>Bacteria</taxon>
        <taxon>Pseudomonadati</taxon>
        <taxon>Bacteroidota</taxon>
        <taxon>Flavobacteriia</taxon>
        <taxon>Flavobacteriales</taxon>
        <taxon>Flavobacteriaceae</taxon>
        <taxon>Flavobacterium</taxon>
    </lineage>
</organism>
<feature type="domain" description="DUF6852" evidence="3">
    <location>
        <begin position="51"/>
        <end position="119"/>
    </location>
</feature>